<reference evidence="1 2" key="1">
    <citation type="submission" date="2019-06" db="EMBL/GenBank/DDBJ databases">
        <title>Sorghum-associated microbial communities from plants grown in Nebraska, USA.</title>
        <authorList>
            <person name="Schachtman D."/>
        </authorList>
    </citation>
    <scope>NUCLEOTIDE SEQUENCE [LARGE SCALE GENOMIC DNA]</scope>
    <source>
        <strain evidence="1 2">1209</strain>
    </source>
</reference>
<dbReference type="Proteomes" id="UP000320811">
    <property type="component" value="Unassembled WGS sequence"/>
</dbReference>
<dbReference type="AlphaFoldDB" id="A0A561PCD9"/>
<name>A0A561PCD9_9BACT</name>
<organism evidence="1 2">
    <name type="scientific">Chitinophaga polysaccharea</name>
    <dbReference type="NCBI Taxonomy" id="1293035"/>
    <lineage>
        <taxon>Bacteria</taxon>
        <taxon>Pseudomonadati</taxon>
        <taxon>Bacteroidota</taxon>
        <taxon>Chitinophagia</taxon>
        <taxon>Chitinophagales</taxon>
        <taxon>Chitinophagaceae</taxon>
        <taxon>Chitinophaga</taxon>
    </lineage>
</organism>
<sequence length="31" mass="3486">MFILLQCYLLLLLIAVMFPLKAQVGHNPGKT</sequence>
<dbReference type="EMBL" id="VIWO01000008">
    <property type="protein sequence ID" value="TWF35785.1"/>
    <property type="molecule type" value="Genomic_DNA"/>
</dbReference>
<keyword evidence="2" id="KW-1185">Reference proteome</keyword>
<evidence type="ECO:0000313" key="1">
    <source>
        <dbReference type="EMBL" id="TWF35785.1"/>
    </source>
</evidence>
<accession>A0A561PCD9</accession>
<gene>
    <name evidence="1" type="ORF">FHW36_108141</name>
</gene>
<evidence type="ECO:0000313" key="2">
    <source>
        <dbReference type="Proteomes" id="UP000320811"/>
    </source>
</evidence>
<comment type="caution">
    <text evidence="1">The sequence shown here is derived from an EMBL/GenBank/DDBJ whole genome shotgun (WGS) entry which is preliminary data.</text>
</comment>
<protein>
    <submittedName>
        <fullName evidence="1">Uncharacterized protein</fullName>
    </submittedName>
</protein>
<proteinExistence type="predicted"/>